<dbReference type="PANTHER" id="PTHR33930">
    <property type="entry name" value="ALKYL HYDROPEROXIDE REDUCTASE AHPD"/>
    <property type="match status" value="1"/>
</dbReference>
<dbReference type="PANTHER" id="PTHR33930:SF2">
    <property type="entry name" value="BLR3452 PROTEIN"/>
    <property type="match status" value="1"/>
</dbReference>
<accession>A0ABX8LCF4</accession>
<keyword evidence="3" id="KW-1185">Reference proteome</keyword>
<evidence type="ECO:0000313" key="3">
    <source>
        <dbReference type="Proteomes" id="UP000683559"/>
    </source>
</evidence>
<name>A0ABX8LCF4_9BACT</name>
<feature type="domain" description="Carboxymuconolactone decarboxylase-like" evidence="1">
    <location>
        <begin position="2"/>
        <end position="58"/>
    </location>
</feature>
<dbReference type="InterPro" id="IPR004675">
    <property type="entry name" value="AhpD_core"/>
</dbReference>
<organism evidence="2 3">
    <name type="scientific">Geomonas subterranea</name>
    <dbReference type="NCBI Taxonomy" id="2847989"/>
    <lineage>
        <taxon>Bacteria</taxon>
        <taxon>Pseudomonadati</taxon>
        <taxon>Thermodesulfobacteriota</taxon>
        <taxon>Desulfuromonadia</taxon>
        <taxon>Geobacterales</taxon>
        <taxon>Geobacteraceae</taxon>
        <taxon>Geomonas</taxon>
    </lineage>
</organism>
<evidence type="ECO:0000313" key="2">
    <source>
        <dbReference type="EMBL" id="QXE89703.1"/>
    </source>
</evidence>
<evidence type="ECO:0000259" key="1">
    <source>
        <dbReference type="Pfam" id="PF02627"/>
    </source>
</evidence>
<reference evidence="2 3" key="1">
    <citation type="submission" date="2021-06" db="EMBL/GenBank/DDBJ databases">
        <title>Gemonas diversity in paddy soil.</title>
        <authorList>
            <person name="Liu G."/>
        </authorList>
    </citation>
    <scope>NUCLEOTIDE SEQUENCE [LARGE SCALE GENOMIC DNA]</scope>
    <source>
        <strain evidence="2 3">RG2</strain>
    </source>
</reference>
<sequence>MKLDDRIMELIAIGASITANCQPCLEYHTGKAKEYGADEQEIQDAIQVGKTVRRGAAAKMDKYAASFNVSGLNNEGADKGCGCSLS</sequence>
<dbReference type="Proteomes" id="UP000683559">
    <property type="component" value="Chromosome"/>
</dbReference>
<dbReference type="RefSeq" id="WP_217286375.1">
    <property type="nucleotide sequence ID" value="NZ_CP077683.1"/>
</dbReference>
<dbReference type="Pfam" id="PF02627">
    <property type="entry name" value="CMD"/>
    <property type="match status" value="1"/>
</dbReference>
<proteinExistence type="predicted"/>
<protein>
    <submittedName>
        <fullName evidence="2">Carboxymuconolactone decarboxylase family protein</fullName>
    </submittedName>
</protein>
<dbReference type="EMBL" id="CP077683">
    <property type="protein sequence ID" value="QXE89703.1"/>
    <property type="molecule type" value="Genomic_DNA"/>
</dbReference>
<dbReference type="NCBIfam" id="TIGR00778">
    <property type="entry name" value="ahpD_dom"/>
    <property type="match status" value="1"/>
</dbReference>
<gene>
    <name evidence="2" type="ORF">KP001_14815</name>
</gene>
<dbReference type="InterPro" id="IPR003779">
    <property type="entry name" value="CMD-like"/>
</dbReference>